<comment type="function">
    <text evidence="7">Endonuclease that is involved in the suppression of homologous recombination and thus may have a key role in the control of bacterial genetic diversity.</text>
</comment>
<dbReference type="EC" id="3.1.-.-" evidence="7"/>
<keyword evidence="3 7" id="KW-0378">Hydrolase</keyword>
<dbReference type="GO" id="GO:0004519">
    <property type="term" value="F:endonuclease activity"/>
    <property type="evidence" value="ECO:0007669"/>
    <property type="project" value="UniProtKB-UniRule"/>
</dbReference>
<keyword evidence="2 7" id="KW-0547">Nucleotide-binding</keyword>
<keyword evidence="1 7" id="KW-0699">rRNA-binding</keyword>
<dbReference type="NCBIfam" id="TIGR01069">
    <property type="entry name" value="mutS2"/>
    <property type="match status" value="1"/>
</dbReference>
<dbReference type="GO" id="GO:0043023">
    <property type="term" value="F:ribosomal large subunit binding"/>
    <property type="evidence" value="ECO:0007669"/>
    <property type="project" value="UniProtKB-UniRule"/>
</dbReference>
<dbReference type="GO" id="GO:0045910">
    <property type="term" value="P:negative regulation of DNA recombination"/>
    <property type="evidence" value="ECO:0007669"/>
    <property type="project" value="InterPro"/>
</dbReference>
<feature type="coiled-coil region" evidence="8">
    <location>
        <begin position="518"/>
        <end position="602"/>
    </location>
</feature>
<sequence>MAEGTARKLEFDRVVTHASGYALSAYGRDTLFSSRPFAGYRELQEELERVLELKGFLEEGSSLPFNTLADMRPLLATLEMHGGVLEPVELQDLHRFLDASAGLRRRMVREAELRPRLAAFSAGIPEDAFVRPVIWEVIDEQGSVRSSASGELARIRRALSDRRQALGRTLDRILAGCRSSGWLMEDTLTIRNGRQCLAMRLEYRHRIPGFVQDYSGSGQTVFLEPAECMEITNAILEGEIEERREIERILRATTARIRPELPALLSGAALMAAFDSLYARARFALETHSVLPALSRDGALSIKRGYHPWLLISHRDREVLPLDLELGPNEQVLIISGPNAGGKSVAMKTAGLLSFMLLHGYLVPCSESSVFPLFTSIGIEIGDEQSIENDLSTFSSHLREVRRILNGAGRGSLVLIDELCSGTDVEEGSAIARSIIEELLRRGTKAIVTTHLGELKAYAHSREGVVNGAMEFDRRALEPTFRFIKGVPGSSFAFAMMQRMGFPPAMVREAESAIGDGHRGLEELLEDLQELLASNRLRHLELEAQSSHILLREQDVAEAERMFRRRDREQKQKASRELQRELERARREIRDILSEAKAAAGDPRAVQEARRRLASRASEAEKKDALLREAAAPPLDRSIRPGDLVRLLDTSASGEVESLRGDMAVVLCGTFRLTTSLANLEKTSKRQVRKAVVAPAPRSVGWTATASPVESTTLDLRGLTGDEAAPKIERFLDALRLNRIARATIIHGMGTGALRRRTEEVLHDHPHVHSWRLGGQGEGGSGVTVVTLA</sequence>
<dbReference type="PROSITE" id="PS50828">
    <property type="entry name" value="SMR"/>
    <property type="match status" value="1"/>
</dbReference>
<dbReference type="SMART" id="SM00533">
    <property type="entry name" value="MUTSd"/>
    <property type="match status" value="1"/>
</dbReference>
<dbReference type="InterPro" id="IPR002625">
    <property type="entry name" value="Smr_dom"/>
</dbReference>
<keyword evidence="7" id="KW-0540">Nuclease</keyword>
<evidence type="ECO:0000256" key="5">
    <source>
        <dbReference type="ARBA" id="ARBA00022884"/>
    </source>
</evidence>
<dbReference type="Proteomes" id="UP000076481">
    <property type="component" value="Unassembled WGS sequence"/>
</dbReference>
<dbReference type="PIRSF" id="PIRSF005814">
    <property type="entry name" value="MutS_YshD"/>
    <property type="match status" value="1"/>
</dbReference>
<dbReference type="GO" id="GO:0019843">
    <property type="term" value="F:rRNA binding"/>
    <property type="evidence" value="ECO:0007669"/>
    <property type="project" value="UniProtKB-UniRule"/>
</dbReference>
<keyword evidence="8" id="KW-0175">Coiled coil</keyword>
<dbReference type="InterPro" id="IPR045076">
    <property type="entry name" value="MutS"/>
</dbReference>
<comment type="caution">
    <text evidence="10">The sequence shown here is derived from an EMBL/GenBank/DDBJ whole genome shotgun (WGS) entry which is preliminary data.</text>
</comment>
<evidence type="ECO:0000256" key="3">
    <source>
        <dbReference type="ARBA" id="ARBA00022801"/>
    </source>
</evidence>
<dbReference type="SUPFAM" id="SSF48334">
    <property type="entry name" value="DNA repair protein MutS, domain III"/>
    <property type="match status" value="1"/>
</dbReference>
<dbReference type="GO" id="GO:0006298">
    <property type="term" value="P:mismatch repair"/>
    <property type="evidence" value="ECO:0007669"/>
    <property type="project" value="InterPro"/>
</dbReference>
<dbReference type="GO" id="GO:0016887">
    <property type="term" value="F:ATP hydrolysis activity"/>
    <property type="evidence" value="ECO:0007669"/>
    <property type="project" value="InterPro"/>
</dbReference>
<dbReference type="Pfam" id="PF00488">
    <property type="entry name" value="MutS_V"/>
    <property type="match status" value="1"/>
</dbReference>
<dbReference type="PANTHER" id="PTHR48466">
    <property type="entry name" value="OS10G0509000 PROTEIN-RELATED"/>
    <property type="match status" value="1"/>
</dbReference>
<keyword evidence="6 7" id="KW-0238">DNA-binding</keyword>
<evidence type="ECO:0000259" key="9">
    <source>
        <dbReference type="PROSITE" id="PS50828"/>
    </source>
</evidence>
<dbReference type="PANTHER" id="PTHR48466:SF2">
    <property type="entry name" value="OS10G0509000 PROTEIN"/>
    <property type="match status" value="1"/>
</dbReference>
<keyword evidence="7" id="KW-0255">Endonuclease</keyword>
<dbReference type="RefSeq" id="WP_303681654.1">
    <property type="nucleotide sequence ID" value="NZ_LVWG01000031.1"/>
</dbReference>
<feature type="binding site" evidence="7">
    <location>
        <begin position="337"/>
        <end position="344"/>
    </location>
    <ligand>
        <name>ATP</name>
        <dbReference type="ChEBI" id="CHEBI:30616"/>
    </ligand>
</feature>
<dbReference type="AlphaFoldDB" id="A0A165LMA3"/>
<dbReference type="SUPFAM" id="SSF52540">
    <property type="entry name" value="P-loop containing nucleoside triphosphate hydrolases"/>
    <property type="match status" value="1"/>
</dbReference>
<dbReference type="InterPro" id="IPR036187">
    <property type="entry name" value="DNA_mismatch_repair_MutS_sf"/>
</dbReference>
<dbReference type="Gene3D" id="3.30.1370.110">
    <property type="match status" value="1"/>
</dbReference>
<dbReference type="GO" id="GO:0030983">
    <property type="term" value="F:mismatched DNA binding"/>
    <property type="evidence" value="ECO:0007669"/>
    <property type="project" value="InterPro"/>
</dbReference>
<accession>A0A165LMA3</accession>
<dbReference type="InterPro" id="IPR036063">
    <property type="entry name" value="Smr_dom_sf"/>
</dbReference>
<comment type="similarity">
    <text evidence="7">Belongs to the DNA mismatch repair MutS family. MutS2 subfamily.</text>
</comment>
<dbReference type="InterPro" id="IPR000432">
    <property type="entry name" value="DNA_mismatch_repair_MutS_C"/>
</dbReference>
<dbReference type="InterPro" id="IPR007696">
    <property type="entry name" value="DNA_mismatch_repair_MutS_core"/>
</dbReference>
<dbReference type="Pfam" id="PF01713">
    <property type="entry name" value="Smr"/>
    <property type="match status" value="1"/>
</dbReference>
<dbReference type="EC" id="3.6.4.-" evidence="7"/>
<feature type="domain" description="Smr" evidence="9">
    <location>
        <begin position="714"/>
        <end position="789"/>
    </location>
</feature>
<dbReference type="GO" id="GO:0072344">
    <property type="term" value="P:rescue of stalled ribosome"/>
    <property type="evidence" value="ECO:0007669"/>
    <property type="project" value="UniProtKB-UniRule"/>
</dbReference>
<proteinExistence type="inferred from homology"/>
<keyword evidence="4 7" id="KW-0067">ATP-binding</keyword>
<reference evidence="10 11" key="1">
    <citation type="submission" date="2016-03" db="EMBL/GenBank/DDBJ databases">
        <title>Speciation and ecological success in dimly lit waters: horizontal gene transfer in a green sulfur bacteria bloom unveiled by metagenomic assembly.</title>
        <authorList>
            <person name="Llorens-Mares T."/>
            <person name="Liu Z."/>
            <person name="Allen L.Z."/>
            <person name="Rusch D.B."/>
            <person name="Craig M.T."/>
            <person name="Dupont C.L."/>
            <person name="Bryant D.A."/>
            <person name="Casamayor E.O."/>
        </authorList>
    </citation>
    <scope>NUCLEOTIDE SEQUENCE [LARGE SCALE GENOMIC DNA]</scope>
    <source>
        <strain evidence="10">CIII</strain>
    </source>
</reference>
<dbReference type="InterPro" id="IPR005747">
    <property type="entry name" value="MutS2"/>
</dbReference>
<dbReference type="SUPFAM" id="SSF160443">
    <property type="entry name" value="SMR domain-like"/>
    <property type="match status" value="1"/>
</dbReference>
<organism evidence="10 11">
    <name type="scientific">Pelodictyon luteolum</name>
    <dbReference type="NCBI Taxonomy" id="1100"/>
    <lineage>
        <taxon>Bacteria</taxon>
        <taxon>Pseudomonadati</taxon>
        <taxon>Chlorobiota</taxon>
        <taxon>Chlorobiia</taxon>
        <taxon>Chlorobiales</taxon>
        <taxon>Chlorobiaceae</taxon>
        <taxon>Chlorobium/Pelodictyon group</taxon>
        <taxon>Pelodictyon</taxon>
    </lineage>
</organism>
<dbReference type="GO" id="GO:0140664">
    <property type="term" value="F:ATP-dependent DNA damage sensor activity"/>
    <property type="evidence" value="ECO:0007669"/>
    <property type="project" value="InterPro"/>
</dbReference>
<comment type="function">
    <text evidence="7">Acts as a ribosome collision sensor, splitting the ribosome into its 2 subunits. Detects stalled/collided 70S ribosomes which it binds and splits by an ATP-hydrolysis driven conformational change. Acts upstream of the ribosome quality control system (RQC), a ribosome-associated complex that mediates the extraction of incompletely synthesized nascent chains from stalled ribosomes and their subsequent degradation. Probably generates substrates for RQC.</text>
</comment>
<dbReference type="SMART" id="SM00463">
    <property type="entry name" value="SMR"/>
    <property type="match status" value="1"/>
</dbReference>
<keyword evidence="5 7" id="KW-0694">RNA-binding</keyword>
<evidence type="ECO:0000256" key="2">
    <source>
        <dbReference type="ARBA" id="ARBA00022741"/>
    </source>
</evidence>
<evidence type="ECO:0000256" key="1">
    <source>
        <dbReference type="ARBA" id="ARBA00022730"/>
    </source>
</evidence>
<evidence type="ECO:0000256" key="6">
    <source>
        <dbReference type="ARBA" id="ARBA00023125"/>
    </source>
</evidence>
<dbReference type="Gene3D" id="3.40.50.300">
    <property type="entry name" value="P-loop containing nucleotide triphosphate hydrolases"/>
    <property type="match status" value="1"/>
</dbReference>
<dbReference type="SMART" id="SM00534">
    <property type="entry name" value="MUTSac"/>
    <property type="match status" value="1"/>
</dbReference>
<dbReference type="HAMAP" id="MF_00092">
    <property type="entry name" value="MutS2"/>
    <property type="match status" value="1"/>
</dbReference>
<comment type="subunit">
    <text evidence="7">Homodimer. Binds to stalled ribosomes, contacting rRNA.</text>
</comment>
<dbReference type="GO" id="GO:0005524">
    <property type="term" value="F:ATP binding"/>
    <property type="evidence" value="ECO:0007669"/>
    <property type="project" value="UniProtKB-UniRule"/>
</dbReference>
<dbReference type="PROSITE" id="PS00486">
    <property type="entry name" value="DNA_MISMATCH_REPAIR_2"/>
    <property type="match status" value="1"/>
</dbReference>
<dbReference type="EMBL" id="LVWG01000031">
    <property type="protein sequence ID" value="KZK74215.1"/>
    <property type="molecule type" value="Genomic_DNA"/>
</dbReference>
<protein>
    <recommendedName>
        <fullName evidence="7">Endonuclease MutS2</fullName>
        <ecNumber evidence="7">3.1.-.-</ecNumber>
    </recommendedName>
    <alternativeName>
        <fullName evidence="7">Ribosome-associated protein quality control-upstream factor</fullName>
        <shortName evidence="7">RQC-upstream factor</shortName>
        <shortName evidence="7">RqcU</shortName>
        <ecNumber evidence="7">3.6.4.-</ecNumber>
    </alternativeName>
</protein>
<evidence type="ECO:0000313" key="10">
    <source>
        <dbReference type="EMBL" id="KZK74215.1"/>
    </source>
</evidence>
<evidence type="ECO:0000256" key="8">
    <source>
        <dbReference type="SAM" id="Coils"/>
    </source>
</evidence>
<gene>
    <name evidence="7" type="primary">mutS2</name>
    <name evidence="7" type="synonym">rqcU</name>
    <name evidence="10" type="ORF">A3K90_02435</name>
</gene>
<evidence type="ECO:0000313" key="11">
    <source>
        <dbReference type="Proteomes" id="UP000076481"/>
    </source>
</evidence>
<evidence type="ECO:0000256" key="4">
    <source>
        <dbReference type="ARBA" id="ARBA00022840"/>
    </source>
</evidence>
<name>A0A165LMA3_PELLU</name>
<evidence type="ECO:0000256" key="7">
    <source>
        <dbReference type="HAMAP-Rule" id="MF_00092"/>
    </source>
</evidence>
<dbReference type="InterPro" id="IPR027417">
    <property type="entry name" value="P-loop_NTPase"/>
</dbReference>